<dbReference type="AlphaFoldDB" id="A0A7W8HC10"/>
<dbReference type="CDD" id="cd00158">
    <property type="entry name" value="RHOD"/>
    <property type="match status" value="1"/>
</dbReference>
<dbReference type="PANTHER" id="PTHR43429:SF1">
    <property type="entry name" value="NAD(P)H SULFUR OXIDOREDUCTASE (COA-DEPENDENT)"/>
    <property type="match status" value="1"/>
</dbReference>
<dbReference type="Pfam" id="PF00581">
    <property type="entry name" value="Rhodanese"/>
    <property type="match status" value="1"/>
</dbReference>
<dbReference type="PANTHER" id="PTHR43429">
    <property type="entry name" value="PYRIDINE NUCLEOTIDE-DISULFIDE OXIDOREDUCTASE DOMAIN-CONTAINING"/>
    <property type="match status" value="1"/>
</dbReference>
<name>A0A7W8HC10_9FIRM</name>
<evidence type="ECO:0000256" key="3">
    <source>
        <dbReference type="ARBA" id="ARBA00022630"/>
    </source>
</evidence>
<comment type="caution">
    <text evidence="8">The sequence shown here is derived from an EMBL/GenBank/DDBJ whole genome shotgun (WGS) entry which is preliminary data.</text>
</comment>
<reference evidence="8 9" key="1">
    <citation type="submission" date="2020-08" db="EMBL/GenBank/DDBJ databases">
        <title>Genomic Encyclopedia of Type Strains, Phase IV (KMG-IV): sequencing the most valuable type-strain genomes for metagenomic binning, comparative biology and taxonomic classification.</title>
        <authorList>
            <person name="Goeker M."/>
        </authorList>
    </citation>
    <scope>NUCLEOTIDE SEQUENCE [LARGE SCALE GENOMIC DNA]</scope>
    <source>
        <strain evidence="8 9">DSM 106146</strain>
    </source>
</reference>
<keyword evidence="6" id="KW-0676">Redox-active center</keyword>
<dbReference type="Gene3D" id="3.40.250.10">
    <property type="entry name" value="Rhodanese-like domain"/>
    <property type="match status" value="1"/>
</dbReference>
<dbReference type="InterPro" id="IPR023753">
    <property type="entry name" value="FAD/NAD-binding_dom"/>
</dbReference>
<evidence type="ECO:0000313" key="9">
    <source>
        <dbReference type="Proteomes" id="UP000543642"/>
    </source>
</evidence>
<evidence type="ECO:0000259" key="7">
    <source>
        <dbReference type="PROSITE" id="PS50206"/>
    </source>
</evidence>
<dbReference type="Pfam" id="PF07992">
    <property type="entry name" value="Pyr_redox_2"/>
    <property type="match status" value="1"/>
</dbReference>
<evidence type="ECO:0000256" key="1">
    <source>
        <dbReference type="ARBA" id="ARBA00001974"/>
    </source>
</evidence>
<evidence type="ECO:0000256" key="4">
    <source>
        <dbReference type="ARBA" id="ARBA00022827"/>
    </source>
</evidence>
<dbReference type="GO" id="GO:0016491">
    <property type="term" value="F:oxidoreductase activity"/>
    <property type="evidence" value="ECO:0007669"/>
    <property type="project" value="UniProtKB-KW"/>
</dbReference>
<evidence type="ECO:0000256" key="6">
    <source>
        <dbReference type="ARBA" id="ARBA00023284"/>
    </source>
</evidence>
<keyword evidence="4" id="KW-0274">FAD</keyword>
<dbReference type="RefSeq" id="WP_183775776.1">
    <property type="nucleotide sequence ID" value="NZ_JACHFW010000014.1"/>
</dbReference>
<keyword evidence="8" id="KW-0808">Transferase</keyword>
<keyword evidence="3" id="KW-0285">Flavoprotein</keyword>
<proteinExistence type="inferred from homology"/>
<evidence type="ECO:0000256" key="5">
    <source>
        <dbReference type="ARBA" id="ARBA00023002"/>
    </source>
</evidence>
<evidence type="ECO:0000256" key="2">
    <source>
        <dbReference type="ARBA" id="ARBA00009130"/>
    </source>
</evidence>
<dbReference type="InterPro" id="IPR036188">
    <property type="entry name" value="FAD/NAD-bd_sf"/>
</dbReference>
<dbReference type="InterPro" id="IPR004099">
    <property type="entry name" value="Pyr_nucl-diS_OxRdtase_dimer"/>
</dbReference>
<gene>
    <name evidence="8" type="ORF">HNP82_002867</name>
</gene>
<keyword evidence="5" id="KW-0560">Oxidoreductase</keyword>
<comment type="cofactor">
    <cofactor evidence="1">
        <name>FAD</name>
        <dbReference type="ChEBI" id="CHEBI:57692"/>
    </cofactor>
</comment>
<dbReference type="PROSITE" id="PS50206">
    <property type="entry name" value="RHODANESE_3"/>
    <property type="match status" value="1"/>
</dbReference>
<sequence length="544" mass="58034">MEVLILGGVAAGTKAAAKIKREMPEAKVTLVTKSGDVSYAGCGLPYYVGNVIRDKASLIVNTPQSFSDLTGVDVVTQMEAVAVDRAAKKVTARSVTSQEECVYSYDKLVIATGASPVKPPVDGTDLEGVYFMRTPQDAIAVREAVDCGSVKRAVVVGAGLIGLEVAENLAARNVMVSVIDMAPQILPGFDTEMAAYVENWLADHDIMTFTGTKLEAILGEGHVEKVKTGRRAMKADMVILSAGIRPNTGFLKDSGIELWPNGTVKVDEYLRTSDENIYAVGDCASVTNRLTGKTAWSPMGSSANMEGRIAARNICGEQVKYPGVLGTAVARLAGINVGRTGLNESDARQQGYDVITALCVVDDKASYYPGASNFIIKLVADKTTDQFLGLQVIGAGAVDKVVDIAVMALSMKAKVADMEDLDLSYAPPFSTAIHPLVTAVNVLKNKMSGRMDSITPAEYEAGKAKGFQIIDLGKVPSIDKALYVRLEDVKPGYDGLDKENPLLLVCTRGRRAYMSQVQLKASGYTNARVLEGGTSFNTIEDEEE</sequence>
<dbReference type="InterPro" id="IPR036873">
    <property type="entry name" value="Rhodanese-like_dom_sf"/>
</dbReference>
<dbReference type="PRINTS" id="PR00411">
    <property type="entry name" value="PNDRDTASEI"/>
</dbReference>
<dbReference type="PRINTS" id="PR00368">
    <property type="entry name" value="FADPNR"/>
</dbReference>
<accession>A0A7W8HC10</accession>
<dbReference type="InterPro" id="IPR001763">
    <property type="entry name" value="Rhodanese-like_dom"/>
</dbReference>
<dbReference type="SUPFAM" id="SSF52821">
    <property type="entry name" value="Rhodanese/Cell cycle control phosphatase"/>
    <property type="match status" value="1"/>
</dbReference>
<dbReference type="InterPro" id="IPR016156">
    <property type="entry name" value="FAD/NAD-linked_Rdtase_dimer_sf"/>
</dbReference>
<dbReference type="Proteomes" id="UP000543642">
    <property type="component" value="Unassembled WGS sequence"/>
</dbReference>
<organism evidence="8 9">
    <name type="scientific">Catenibacillus scindens</name>
    <dbReference type="NCBI Taxonomy" id="673271"/>
    <lineage>
        <taxon>Bacteria</taxon>
        <taxon>Bacillati</taxon>
        <taxon>Bacillota</taxon>
        <taxon>Clostridia</taxon>
        <taxon>Lachnospirales</taxon>
        <taxon>Lachnospiraceae</taxon>
        <taxon>Catenibacillus</taxon>
    </lineage>
</organism>
<dbReference type="Pfam" id="PF02852">
    <property type="entry name" value="Pyr_redox_dim"/>
    <property type="match status" value="1"/>
</dbReference>
<dbReference type="SUPFAM" id="SSF51905">
    <property type="entry name" value="FAD/NAD(P)-binding domain"/>
    <property type="match status" value="2"/>
</dbReference>
<comment type="similarity">
    <text evidence="2">Belongs to the class-III pyridine nucleotide-disulfide oxidoreductase family.</text>
</comment>
<protein>
    <submittedName>
        <fullName evidence="8">NADPH-dependent 2,4-dienoyl-CoA reductase/sulfur reductase-like enzyme/rhodanese-related sulfurtransferase</fullName>
    </submittedName>
</protein>
<dbReference type="GO" id="GO:0016740">
    <property type="term" value="F:transferase activity"/>
    <property type="evidence" value="ECO:0007669"/>
    <property type="project" value="UniProtKB-KW"/>
</dbReference>
<feature type="domain" description="Rhodanese" evidence="7">
    <location>
        <begin position="455"/>
        <end position="538"/>
    </location>
</feature>
<dbReference type="InterPro" id="IPR050260">
    <property type="entry name" value="FAD-bd_OxRdtase"/>
</dbReference>
<dbReference type="SUPFAM" id="SSF55424">
    <property type="entry name" value="FAD/NAD-linked reductases, dimerisation (C-terminal) domain"/>
    <property type="match status" value="1"/>
</dbReference>
<dbReference type="Gene3D" id="3.50.50.60">
    <property type="entry name" value="FAD/NAD(P)-binding domain"/>
    <property type="match status" value="2"/>
</dbReference>
<keyword evidence="9" id="KW-1185">Reference proteome</keyword>
<evidence type="ECO:0000313" key="8">
    <source>
        <dbReference type="EMBL" id="MBB5265716.1"/>
    </source>
</evidence>
<dbReference type="EMBL" id="JACHFW010000014">
    <property type="protein sequence ID" value="MBB5265716.1"/>
    <property type="molecule type" value="Genomic_DNA"/>
</dbReference>